<dbReference type="AlphaFoldDB" id="A0A233RGR7"/>
<evidence type="ECO:0000256" key="1">
    <source>
        <dbReference type="ARBA" id="ARBA00012417"/>
    </source>
</evidence>
<evidence type="ECO:0000313" key="9">
    <source>
        <dbReference type="EMBL" id="OXY82581.1"/>
    </source>
</evidence>
<dbReference type="EC" id="2.7.7.7" evidence="1"/>
<dbReference type="PANTHER" id="PTHR11669">
    <property type="entry name" value="REPLICATION FACTOR C / DNA POLYMERASE III GAMMA-TAU SUBUNIT"/>
    <property type="match status" value="1"/>
</dbReference>
<organism evidence="9 10">
    <name type="scientific">Oceanimonas doudoroffii</name>
    <dbReference type="NCBI Taxonomy" id="84158"/>
    <lineage>
        <taxon>Bacteria</taxon>
        <taxon>Pseudomonadati</taxon>
        <taxon>Pseudomonadota</taxon>
        <taxon>Gammaproteobacteria</taxon>
        <taxon>Aeromonadales</taxon>
        <taxon>Aeromonadaceae</taxon>
        <taxon>Oceanimonas</taxon>
    </lineage>
</organism>
<dbReference type="Pfam" id="PF09115">
    <property type="entry name" value="DNApol3-delta_C"/>
    <property type="match status" value="1"/>
</dbReference>
<protein>
    <recommendedName>
        <fullName evidence="2">DNA polymerase III subunit delta'</fullName>
        <ecNumber evidence="1">2.7.7.7</ecNumber>
    </recommendedName>
</protein>
<sequence length="319" mass="34626">MHHWLIPVWQPLLQGVRERRLGHALLIKGMAGLGKRELAGKLATALLCQHTNNAPCGMCHACELTAAGSHSDLHVVGREGRSIGIDAIRELGRIMSESARLGHGKVAIIERAELMTEAAANALLKTLEEPAGQATLILVSSQPERLLPTLTSRCQQWLVPLPDTHSALSWLNEQGVTATPAALSVNQGSPLQTLEYLQAGADDKRLTLLGELVSLGEAPAGLPQVQARLLEQPVHLVWVQLLLQDALQTALAVNAPLKLDDCREQSVRLARLGPIALHELGSELLELRRRLQPGQGRPMNAGLQLGQWLRRLQQALTHS</sequence>
<keyword evidence="5" id="KW-0235">DNA replication</keyword>
<dbReference type="NCBIfam" id="TIGR00678">
    <property type="entry name" value="holB"/>
    <property type="match status" value="1"/>
</dbReference>
<evidence type="ECO:0000256" key="5">
    <source>
        <dbReference type="ARBA" id="ARBA00022705"/>
    </source>
</evidence>
<dbReference type="Gene3D" id="3.40.50.300">
    <property type="entry name" value="P-loop containing nucleotide triphosphate hydrolases"/>
    <property type="match status" value="1"/>
</dbReference>
<dbReference type="GO" id="GO:0009360">
    <property type="term" value="C:DNA polymerase III complex"/>
    <property type="evidence" value="ECO:0007669"/>
    <property type="project" value="InterPro"/>
</dbReference>
<keyword evidence="3" id="KW-0808">Transferase</keyword>
<proteinExistence type="predicted"/>
<evidence type="ECO:0000256" key="4">
    <source>
        <dbReference type="ARBA" id="ARBA00022695"/>
    </source>
</evidence>
<accession>A0A233RGR7</accession>
<dbReference type="GO" id="GO:0003887">
    <property type="term" value="F:DNA-directed DNA polymerase activity"/>
    <property type="evidence" value="ECO:0007669"/>
    <property type="project" value="UniProtKB-KW"/>
</dbReference>
<evidence type="ECO:0000256" key="3">
    <source>
        <dbReference type="ARBA" id="ARBA00022679"/>
    </source>
</evidence>
<evidence type="ECO:0000256" key="6">
    <source>
        <dbReference type="ARBA" id="ARBA00022932"/>
    </source>
</evidence>
<gene>
    <name evidence="9" type="primary">holB</name>
    <name evidence="9" type="ORF">B6S08_03410</name>
</gene>
<dbReference type="RefSeq" id="WP_094199362.1">
    <property type="nucleotide sequence ID" value="NZ_NBIM01000001.1"/>
</dbReference>
<dbReference type="GO" id="GO:0006261">
    <property type="term" value="P:DNA-templated DNA replication"/>
    <property type="evidence" value="ECO:0007669"/>
    <property type="project" value="TreeGrafter"/>
</dbReference>
<feature type="domain" description="DNA polymerase III delta subunit C-terminal" evidence="8">
    <location>
        <begin position="202"/>
        <end position="313"/>
    </location>
</feature>
<dbReference type="Proteomes" id="UP000242757">
    <property type="component" value="Unassembled WGS sequence"/>
</dbReference>
<dbReference type="InterPro" id="IPR015199">
    <property type="entry name" value="DNA_pol_III_delta_C"/>
</dbReference>
<dbReference type="OrthoDB" id="9811073at2"/>
<keyword evidence="10" id="KW-1185">Reference proteome</keyword>
<dbReference type="GO" id="GO:0003677">
    <property type="term" value="F:DNA binding"/>
    <property type="evidence" value="ECO:0007669"/>
    <property type="project" value="InterPro"/>
</dbReference>
<dbReference type="Pfam" id="PF13177">
    <property type="entry name" value="DNA_pol3_delta2"/>
    <property type="match status" value="1"/>
</dbReference>
<evidence type="ECO:0000259" key="8">
    <source>
        <dbReference type="Pfam" id="PF09115"/>
    </source>
</evidence>
<dbReference type="SUPFAM" id="SSF52540">
    <property type="entry name" value="P-loop containing nucleoside triphosphate hydrolases"/>
    <property type="match status" value="1"/>
</dbReference>
<name>A0A233RGR7_9GAMM</name>
<comment type="caution">
    <text evidence="9">The sequence shown here is derived from an EMBL/GenBank/DDBJ whole genome shotgun (WGS) entry which is preliminary data.</text>
</comment>
<dbReference type="InterPro" id="IPR027417">
    <property type="entry name" value="P-loop_NTPase"/>
</dbReference>
<evidence type="ECO:0000313" key="10">
    <source>
        <dbReference type="Proteomes" id="UP000242757"/>
    </source>
</evidence>
<comment type="catalytic activity">
    <reaction evidence="7">
        <text>DNA(n) + a 2'-deoxyribonucleoside 5'-triphosphate = DNA(n+1) + diphosphate</text>
        <dbReference type="Rhea" id="RHEA:22508"/>
        <dbReference type="Rhea" id="RHEA-COMP:17339"/>
        <dbReference type="Rhea" id="RHEA-COMP:17340"/>
        <dbReference type="ChEBI" id="CHEBI:33019"/>
        <dbReference type="ChEBI" id="CHEBI:61560"/>
        <dbReference type="ChEBI" id="CHEBI:173112"/>
        <dbReference type="EC" id="2.7.7.7"/>
    </reaction>
</comment>
<reference evidence="9 10" key="1">
    <citation type="submission" date="2017-08" db="EMBL/GenBank/DDBJ databases">
        <title>A Genome Sequence of Oceanimonas doudoroffii ATCC 27123T.</title>
        <authorList>
            <person name="Brennan M.A."/>
            <person name="Maclea K.S."/>
            <person name="Mcclelland W.D."/>
            <person name="Trachtenberg A.M."/>
        </authorList>
    </citation>
    <scope>NUCLEOTIDE SEQUENCE [LARGE SCALE GENOMIC DNA]</scope>
    <source>
        <strain evidence="9 10">ATCC 27123</strain>
    </source>
</reference>
<dbReference type="InterPro" id="IPR050238">
    <property type="entry name" value="DNA_Rep/Repair_Clamp_Loader"/>
</dbReference>
<keyword evidence="6" id="KW-0239">DNA-directed DNA polymerase</keyword>
<dbReference type="InterPro" id="IPR004622">
    <property type="entry name" value="DNA_pol_HolB"/>
</dbReference>
<keyword evidence="4" id="KW-0548">Nucleotidyltransferase</keyword>
<dbReference type="EMBL" id="NBIM01000001">
    <property type="protein sequence ID" value="OXY82581.1"/>
    <property type="molecule type" value="Genomic_DNA"/>
</dbReference>
<evidence type="ECO:0000256" key="2">
    <source>
        <dbReference type="ARBA" id="ARBA00014363"/>
    </source>
</evidence>
<dbReference type="PANTHER" id="PTHR11669:SF8">
    <property type="entry name" value="DNA POLYMERASE III SUBUNIT DELTA"/>
    <property type="match status" value="1"/>
</dbReference>
<dbReference type="GO" id="GO:0008408">
    <property type="term" value="F:3'-5' exonuclease activity"/>
    <property type="evidence" value="ECO:0007669"/>
    <property type="project" value="InterPro"/>
</dbReference>
<evidence type="ECO:0000256" key="7">
    <source>
        <dbReference type="ARBA" id="ARBA00049244"/>
    </source>
</evidence>